<dbReference type="GO" id="GO:0043153">
    <property type="term" value="P:entrainment of circadian clock by photoperiod"/>
    <property type="evidence" value="ECO:0007669"/>
    <property type="project" value="TreeGrafter"/>
</dbReference>
<comment type="subcellular location">
    <subcellularLocation>
        <location evidence="2">Cytoplasm</location>
        <location evidence="2">Perinuclear region</location>
    </subcellularLocation>
    <subcellularLocation>
        <location evidence="1">Nucleus</location>
    </subcellularLocation>
</comment>
<evidence type="ECO:0000256" key="7">
    <source>
        <dbReference type="ARBA" id="ARBA00023242"/>
    </source>
</evidence>
<dbReference type="PANTHER" id="PTHR11269:SF16">
    <property type="entry name" value="PERIOD CIRCADIAN PROTEIN"/>
    <property type="match status" value="1"/>
</dbReference>
<sequence length="166" mass="18371">NPSTYKNTTTSDDMSNSNSSFYSSFLKSDQNSSDNNGSEPKPTGEQDTNWNSSSSRRHRPTQWVGSVELTADLIYRYEMPIRSTVDVLKDDLVALKKFVQPDELNDQLEQLYLDLENQGVPCVLSVSDVSTDEDDASGSPTDVGAKHVHYGQLSMIYEADAPLPSP</sequence>
<dbReference type="GO" id="GO:0000122">
    <property type="term" value="P:negative regulation of transcription by RNA polymerase II"/>
    <property type="evidence" value="ECO:0007669"/>
    <property type="project" value="TreeGrafter"/>
</dbReference>
<protein>
    <recommendedName>
        <fullName evidence="8">Period circadian protein</fullName>
    </recommendedName>
</protein>
<feature type="domain" description="Period circadian-like C-terminal" evidence="10">
    <location>
        <begin position="7"/>
        <end position="127"/>
    </location>
</feature>
<name>D1FPQ1_SIMNI</name>
<evidence type="ECO:0000256" key="5">
    <source>
        <dbReference type="ARBA" id="ARBA00022737"/>
    </source>
</evidence>
<dbReference type="GO" id="GO:0048471">
    <property type="term" value="C:perinuclear region of cytoplasm"/>
    <property type="evidence" value="ECO:0007669"/>
    <property type="project" value="UniProtKB-SubCell"/>
</dbReference>
<evidence type="ECO:0000256" key="1">
    <source>
        <dbReference type="ARBA" id="ARBA00004123"/>
    </source>
</evidence>
<organism evidence="11">
    <name type="scientific">Simulium nigrimanum</name>
    <name type="common">Black fly</name>
    <dbReference type="NCBI Taxonomy" id="683695"/>
    <lineage>
        <taxon>Eukaryota</taxon>
        <taxon>Metazoa</taxon>
        <taxon>Ecdysozoa</taxon>
        <taxon>Arthropoda</taxon>
        <taxon>Hexapoda</taxon>
        <taxon>Insecta</taxon>
        <taxon>Pterygota</taxon>
        <taxon>Neoptera</taxon>
        <taxon>Endopterygota</taxon>
        <taxon>Diptera</taxon>
        <taxon>Nematocera</taxon>
        <taxon>Chironomoidea</taxon>
        <taxon>Simuliidae</taxon>
        <taxon>Simulium</taxon>
    </lineage>
</organism>
<dbReference type="GO" id="GO:0001222">
    <property type="term" value="F:transcription corepressor binding"/>
    <property type="evidence" value="ECO:0007669"/>
    <property type="project" value="TreeGrafter"/>
</dbReference>
<dbReference type="EMBL" id="EZ419801">
    <property type="protein sequence ID" value="ACZ28156.1"/>
    <property type="molecule type" value="mRNA"/>
</dbReference>
<evidence type="ECO:0000256" key="6">
    <source>
        <dbReference type="ARBA" id="ARBA00023108"/>
    </source>
</evidence>
<dbReference type="InterPro" id="IPR050760">
    <property type="entry name" value="Period_circadian_regulator"/>
</dbReference>
<dbReference type="AlphaFoldDB" id="D1FPQ1"/>
<evidence type="ECO:0000256" key="4">
    <source>
        <dbReference type="ARBA" id="ARBA00022553"/>
    </source>
</evidence>
<evidence type="ECO:0000259" key="10">
    <source>
        <dbReference type="Pfam" id="PF12114"/>
    </source>
</evidence>
<dbReference type="GO" id="GO:0000976">
    <property type="term" value="F:transcription cis-regulatory region binding"/>
    <property type="evidence" value="ECO:0007669"/>
    <property type="project" value="TreeGrafter"/>
</dbReference>
<keyword evidence="4" id="KW-0597">Phosphoprotein</keyword>
<evidence type="ECO:0000256" key="8">
    <source>
        <dbReference type="ARBA" id="ARBA00040849"/>
    </source>
</evidence>
<dbReference type="GO" id="GO:0005634">
    <property type="term" value="C:nucleus"/>
    <property type="evidence" value="ECO:0007669"/>
    <property type="project" value="UniProtKB-SubCell"/>
</dbReference>
<evidence type="ECO:0000256" key="9">
    <source>
        <dbReference type="SAM" id="MobiDB-lite"/>
    </source>
</evidence>
<feature type="region of interest" description="Disordered" evidence="9">
    <location>
        <begin position="1"/>
        <end position="62"/>
    </location>
</feature>
<feature type="compositionally biased region" description="Polar residues" evidence="9">
    <location>
        <begin position="45"/>
        <end position="54"/>
    </location>
</feature>
<feature type="non-terminal residue" evidence="11">
    <location>
        <position position="166"/>
    </location>
</feature>
<keyword evidence="5" id="KW-0677">Repeat</keyword>
<evidence type="ECO:0000313" key="11">
    <source>
        <dbReference type="EMBL" id="ACZ28156.1"/>
    </source>
</evidence>
<proteinExistence type="evidence at transcript level"/>
<keyword evidence="6" id="KW-0090">Biological rhythms</keyword>
<keyword evidence="3" id="KW-0963">Cytoplasm</keyword>
<keyword evidence="7" id="KW-0539">Nucleus</keyword>
<accession>D1FPQ1</accession>
<dbReference type="Pfam" id="PF12114">
    <property type="entry name" value="Period_C"/>
    <property type="match status" value="1"/>
</dbReference>
<evidence type="ECO:0000256" key="2">
    <source>
        <dbReference type="ARBA" id="ARBA00004556"/>
    </source>
</evidence>
<feature type="non-terminal residue" evidence="11">
    <location>
        <position position="1"/>
    </location>
</feature>
<dbReference type="InterPro" id="IPR022728">
    <property type="entry name" value="Period_circadian-like_C"/>
</dbReference>
<reference evidence="11" key="1">
    <citation type="submission" date="2009-10" db="EMBL/GenBank/DDBJ databases">
        <title>An Insight into the Sialotranscriptome of Simulium nigrimanum, a Black Fly Associated with Fogo Selvagem in South America.</title>
        <authorList>
            <person name="Ribeiro J.M.C."/>
            <person name="Valenzuela J.G."/>
            <person name="Pham V.M."/>
            <person name="Kleeman L."/>
            <person name="Barbian K.D."/>
            <person name="Favreau A.J."/>
            <person name="Eaton D.P."/>
            <person name="Aoki V."/>
            <person name="Hans-Filho G."/>
            <person name="Rivitti E.A."/>
            <person name="Diaz L.A."/>
        </authorList>
    </citation>
    <scope>NUCLEOTIDE SEQUENCE</scope>
    <source>
        <tissue evidence="11">Salivary glands</tissue>
    </source>
</reference>
<evidence type="ECO:0000256" key="3">
    <source>
        <dbReference type="ARBA" id="ARBA00022490"/>
    </source>
</evidence>
<dbReference type="PANTHER" id="PTHR11269">
    <property type="entry name" value="PERIOD CIRCADIAN PROTEIN"/>
    <property type="match status" value="1"/>
</dbReference>
<dbReference type="GO" id="GO:0032922">
    <property type="term" value="P:circadian regulation of gene expression"/>
    <property type="evidence" value="ECO:0007669"/>
    <property type="project" value="TreeGrafter"/>
</dbReference>
<feature type="compositionally biased region" description="Low complexity" evidence="9">
    <location>
        <begin position="7"/>
        <end position="29"/>
    </location>
</feature>